<organism evidence="1">
    <name type="scientific">candidate division WOR-3 bacterium</name>
    <dbReference type="NCBI Taxonomy" id="2052148"/>
    <lineage>
        <taxon>Bacteria</taxon>
        <taxon>Bacteria division WOR-3</taxon>
    </lineage>
</organism>
<sequence>MRVFFFCLLLFSSLGSETIKLKKMKVEEVEARVLSKGKPIDITGEGPKMLKVLTYLLFPDTMKKEEKYSLVLETEEGEKFYSYVTPLSRIKDERGRRYGRGRGFSILVPPGTHHFRLHLFTAPSETCAVKFSFEEIRWDEVKPLVCQREVLLRKNGNLLYYETPVKISFGGGSYKFLARLLSPTRTKDSETLSVVIEREGGPERIVKSAPVWLSPKIKTNRNESVSIVKAFYLDLKEGEYKITVLPKGIVKVYKKR</sequence>
<dbReference type="AlphaFoldDB" id="A0A7C3UWR9"/>
<reference evidence="1" key="1">
    <citation type="journal article" date="2020" name="mSystems">
        <title>Genome- and Community-Level Interaction Insights into Carbon Utilization and Element Cycling Functions of Hydrothermarchaeota in Hydrothermal Sediment.</title>
        <authorList>
            <person name="Zhou Z."/>
            <person name="Liu Y."/>
            <person name="Xu W."/>
            <person name="Pan J."/>
            <person name="Luo Z.H."/>
            <person name="Li M."/>
        </authorList>
    </citation>
    <scope>NUCLEOTIDE SEQUENCE [LARGE SCALE GENOMIC DNA]</scope>
    <source>
        <strain evidence="1">SpSt-906</strain>
    </source>
</reference>
<evidence type="ECO:0000313" key="1">
    <source>
        <dbReference type="EMBL" id="HGE99341.1"/>
    </source>
</evidence>
<proteinExistence type="predicted"/>
<accession>A0A7C3UWR9</accession>
<gene>
    <name evidence="1" type="ORF">ENX07_04645</name>
</gene>
<name>A0A7C3UWR9_UNCW3</name>
<protein>
    <submittedName>
        <fullName evidence="1">Uncharacterized protein</fullName>
    </submittedName>
</protein>
<dbReference type="EMBL" id="DTMQ01000031">
    <property type="protein sequence ID" value="HGE99341.1"/>
    <property type="molecule type" value="Genomic_DNA"/>
</dbReference>
<comment type="caution">
    <text evidence="1">The sequence shown here is derived from an EMBL/GenBank/DDBJ whole genome shotgun (WGS) entry which is preliminary data.</text>
</comment>